<name>A0A7G3ZJ19_9SACH</name>
<dbReference type="AlphaFoldDB" id="A0A7G3ZJ19"/>
<accession>A0A7G3ZJ19</accession>
<dbReference type="EMBL" id="CP059250">
    <property type="protein sequence ID" value="QLL33505.1"/>
    <property type="molecule type" value="Genomic_DNA"/>
</dbReference>
<sequence length="271" mass="30627">MKVVLVDPSSADNRWRFKTCLQESSKGIRNGLKSFDLTNCPLQFHNCHVRTSLGECRLSSEEVDDSSYKKLHRTQDDEQISQYVNLNKELIFKDCFSTEFLSSKYSRRPKNCSSTNLRENLFVPSRGGLALDKSEKRTCRPSGAPKTALTVINFGCPRKVVKSKVSDLKFANTADVADRRLASEIGAICEQLLANLNTQNMSRSSADLNLSNNQNIDPVTTPSTEWRWKLQKSRAQSDNSCLTCTFRVKAQEPQVYKSRKVKMRSLSRSGP</sequence>
<proteinExistence type="predicted"/>
<organism evidence="1 2">
    <name type="scientific">Torulaspora globosa</name>
    <dbReference type="NCBI Taxonomy" id="48254"/>
    <lineage>
        <taxon>Eukaryota</taxon>
        <taxon>Fungi</taxon>
        <taxon>Dikarya</taxon>
        <taxon>Ascomycota</taxon>
        <taxon>Saccharomycotina</taxon>
        <taxon>Saccharomycetes</taxon>
        <taxon>Saccharomycetales</taxon>
        <taxon>Saccharomycetaceae</taxon>
        <taxon>Torulaspora</taxon>
    </lineage>
</organism>
<dbReference type="RefSeq" id="XP_037140179.1">
    <property type="nucleotide sequence ID" value="XM_037284283.1"/>
</dbReference>
<protein>
    <submittedName>
        <fullName evidence="1">Uncharacterized protein</fullName>
    </submittedName>
</protein>
<dbReference type="Proteomes" id="UP000515788">
    <property type="component" value="Chromosome 5"/>
</dbReference>
<evidence type="ECO:0000313" key="2">
    <source>
        <dbReference type="Proteomes" id="UP000515788"/>
    </source>
</evidence>
<evidence type="ECO:0000313" key="1">
    <source>
        <dbReference type="EMBL" id="QLL33505.1"/>
    </source>
</evidence>
<dbReference type="OrthoDB" id="10327202at2759"/>
<gene>
    <name evidence="1" type="ORF">HG536_0E04160</name>
</gene>
<dbReference type="GeneID" id="59326701"/>
<dbReference type="KEGG" id="tgb:HG536_0E04160"/>
<keyword evidence="2" id="KW-1185">Reference proteome</keyword>
<reference evidence="1 2" key="1">
    <citation type="submission" date="2020-06" db="EMBL/GenBank/DDBJ databases">
        <title>The yeast mating-type switching endonuclease HO is a domesticated member of an unorthodox homing genetic element family.</title>
        <authorList>
            <person name="Coughlan A.Y."/>
            <person name="Lombardi L."/>
            <person name="Braun-Galleani S."/>
            <person name="Martos A.R."/>
            <person name="Galeote V."/>
            <person name="Bigey F."/>
            <person name="Dequin S."/>
            <person name="Byrne K.P."/>
            <person name="Wolfe K.H."/>
        </authorList>
    </citation>
    <scope>NUCLEOTIDE SEQUENCE [LARGE SCALE GENOMIC DNA]</scope>
    <source>
        <strain evidence="1 2">CBS764</strain>
    </source>
</reference>